<organism evidence="2 3">
    <name type="scientific">Amphritea atlantica</name>
    <dbReference type="NCBI Taxonomy" id="355243"/>
    <lineage>
        <taxon>Bacteria</taxon>
        <taxon>Pseudomonadati</taxon>
        <taxon>Pseudomonadota</taxon>
        <taxon>Gammaproteobacteria</taxon>
        <taxon>Oceanospirillales</taxon>
        <taxon>Oceanospirillaceae</taxon>
        <taxon>Amphritea</taxon>
    </lineage>
</organism>
<sequence>MSTLLLKKREKGFSLIELMIALVLGLFIIGGVLAVFIGSSASFNSNESLSRVQEDGRFALEILTEDLRNVGYKGNCFVKVQNLIDTADADYEADVFDLNAPIKGWTDATGKFFENDLIGYTAGTDIVVIKHAVREASAELNMDLEVDDETFPTVGGEEPGAILIISNGETCDLFQNTAANNTADLKRGSETAAAKIGNVSVAAQGLGRPYKADDYTDISLLSSTLYYVGQGQSTPTALRFISYDNGVSDNGTAGGGDDNVLVEGVTGLTINYAVVSGAGPALDYSADADGIGDWGDVVAVRVTVSVTEDNISQDFSATVALRNRLE</sequence>
<dbReference type="Proteomes" id="UP000198749">
    <property type="component" value="Unassembled WGS sequence"/>
</dbReference>
<feature type="transmembrane region" description="Helical" evidence="1">
    <location>
        <begin position="12"/>
        <end position="37"/>
    </location>
</feature>
<dbReference type="InterPro" id="IPR012902">
    <property type="entry name" value="N_methyl_site"/>
</dbReference>
<dbReference type="Pfam" id="PF07963">
    <property type="entry name" value="N_methyl"/>
    <property type="match status" value="1"/>
</dbReference>
<evidence type="ECO:0000313" key="2">
    <source>
        <dbReference type="EMBL" id="SER12557.1"/>
    </source>
</evidence>
<accession>A0A1H9LMW7</accession>
<evidence type="ECO:0000313" key="3">
    <source>
        <dbReference type="Proteomes" id="UP000198749"/>
    </source>
</evidence>
<dbReference type="PROSITE" id="PS00409">
    <property type="entry name" value="PROKAR_NTER_METHYL"/>
    <property type="match status" value="1"/>
</dbReference>
<keyword evidence="1" id="KW-0472">Membrane</keyword>
<name>A0A1H9LMW7_9GAMM</name>
<dbReference type="STRING" id="355243.SAMN03080615_04000"/>
<keyword evidence="3" id="KW-1185">Reference proteome</keyword>
<keyword evidence="1" id="KW-1133">Transmembrane helix</keyword>
<keyword evidence="1" id="KW-0812">Transmembrane</keyword>
<evidence type="ECO:0000256" key="1">
    <source>
        <dbReference type="SAM" id="Phobius"/>
    </source>
</evidence>
<dbReference type="AlphaFoldDB" id="A0A1H9LMW7"/>
<proteinExistence type="predicted"/>
<reference evidence="3" key="1">
    <citation type="submission" date="2016-10" db="EMBL/GenBank/DDBJ databases">
        <authorList>
            <person name="Varghese N."/>
            <person name="Submissions S."/>
        </authorList>
    </citation>
    <scope>NUCLEOTIDE SEQUENCE [LARGE SCALE GENOMIC DNA]</scope>
    <source>
        <strain evidence="3">DSM 18887</strain>
    </source>
</reference>
<protein>
    <submittedName>
        <fullName evidence="2">Type IV pilus assembly protein PilW</fullName>
    </submittedName>
</protein>
<gene>
    <name evidence="2" type="ORF">SAMN03080615_04000</name>
</gene>
<dbReference type="EMBL" id="FOGB01000018">
    <property type="protein sequence ID" value="SER12557.1"/>
    <property type="molecule type" value="Genomic_DNA"/>
</dbReference>
<dbReference type="OrthoDB" id="5296662at2"/>
<dbReference type="RefSeq" id="WP_091361751.1">
    <property type="nucleotide sequence ID" value="NZ_AP025284.1"/>
</dbReference>